<dbReference type="InterPro" id="IPR027640">
    <property type="entry name" value="Kinesin-like_fam"/>
</dbReference>
<dbReference type="GO" id="GO:0005875">
    <property type="term" value="C:microtubule associated complex"/>
    <property type="evidence" value="ECO:0007669"/>
    <property type="project" value="TreeGrafter"/>
</dbReference>
<keyword evidence="5 7" id="KW-0175">Coiled coil</keyword>
<dbReference type="GO" id="GO:0003777">
    <property type="term" value="F:microtubule motor activity"/>
    <property type="evidence" value="ECO:0007669"/>
    <property type="project" value="InterPro"/>
</dbReference>
<accession>A0A8T1W5G7</accession>
<evidence type="ECO:0000256" key="2">
    <source>
        <dbReference type="ARBA" id="ARBA00022490"/>
    </source>
</evidence>
<evidence type="ECO:0000259" key="9">
    <source>
        <dbReference type="PROSITE" id="PS50067"/>
    </source>
</evidence>
<evidence type="ECO:0000313" key="10">
    <source>
        <dbReference type="EMBL" id="KAG7387344.1"/>
    </source>
</evidence>
<feature type="coiled-coil region" evidence="7">
    <location>
        <begin position="877"/>
        <end position="904"/>
    </location>
</feature>
<sequence length="1719" mass="193135">MQRSAPAPRSGLKPPLPSVLRSTDCDNDSLDERSSSSTEDSRVARFDASDSRKDGSVQVAVRVRPMLPREIAKNAATCVGRPLGEDNCVSLSGGSLGGDRKFTFDHVFPQSANQTDLYAEALEPWMVSFLQGFNVTVIAYGQTGSGKTYTMGNAMPSTAMVANQLFAQSSAADDTNDDTLTDDEGLIPRFLHQLFAKLSERGGDYQLSVSFLEIYGEDIHDLLENSDQQRSSRRSEPLQLRENKKNGVWIQGLTEVRVTNRREAMDQMRRGSMQRITASTQMNERSSRSHAVYTVKIVQKVSASESKDNSGRSSNQSAGENRRSKAGFDPNANRNTSAGETPVPDSVVVSKLTFVDLAGSERLKKTHAEGERMKEGIQINVGLFALGNVINALGDEKRRASSSQVHVPYRSSKLTRLLQDALGGNSRTLFIACVSPAESNANETLNTLQYANRAKNIQNKAVKNIDSRTAELVSLKAFNQVLCRELIKAIFARLGAVTPADVDSLTETTMTNPKVVAYLTKIEQVAVSSGLESSSEERSFQTRRLLDGLTAYLYEMTPKSQFLRAPSLSSLNEDETRSAEPQDDFLDLISDSESSVAILEETKLDENAHIAARYSLDKLSRTLDIVNLAYELQENQDLEMRQREALNSKIVSLETQHHRKELIQDGMSAMVAKMKTWLASPACDQSERSLSVKRHVGHMIENMELMEIEMDELQRQKTALTNELKVEVKRYHKEWKAKHERIEQLRQVHDLAIDEASTNPLDILTRVSEIKVRFGSYDLDRISNFLEDEEKEMAAYVDEHDEPISYMSPLFTKEELSSAHAQEILSAIQDQLQSAFDREYLEASMSKELRNRSQLFQSISSGLMACHRGDTTEQEFMEKNEENIKDCEERIAQIRDAIRVKSEQRTMMSPILDSITSLDAAKSALRKLIAEVYALKRIYMVIAQEEEMRRRKQGGEQPDSNVWVTKAEMNEKIEELDANYEKDVRCAFQMVTSFNDTVGKGALIEQEDSVMAGKQVETMNKLAALEDREKQLTTQLADKDEEMIRMRVELARLQSSLKNEEMKEESFRLMNKCQEIWKELGMDEDYQASKFQDINELLVKKCSEELEGLEAAREKLQARVNDAFGVVSRLESVLSAEDPVAIENITSVAGETLLKQEKYLLTRKKRLSEELLRRLNAHVRTVDGIRELVAGLQVESSEDFRCAPNDKVDNINAALKRSATTHLISMKEYQQDPESSSSLENLLQNFDDVTAASLSNSSMQQDKMLFNALLKEKAIRIAELEESLGAIRAIAQKTQLSHEDIVSVLRELRDTEDPLDNGIGANQVDRYEELADWILQKGGQLDVSKRGLDILAKSLRCFKEIYAGRVNAVDFTNQTLEEAAMLTQDITAGYGGSSTEQHQLVLPLAHIPRKLSCGNGDFYSRDTLSAGKKAIESLSVPVIKLLRSLFYSMNDDFGAFGIDTSDQRISFFLGRNDEGHQARREILKKYAVFSSDDDEEIPVLHPECNDSLLSQLDPAFEAFHRTYSLSYGGIQLQRLRDSILDMTEVQNTVKSAQNRLQSLQKIMKLFNQINEFKAKIGEFEASASQKNRLFGNSLRLLEEERFRKMAAKRYPNLLAALRKEVTRWLENEDGEYDLSMLGEDLKSLLLDMMNTDTGLMHLDLGVVDHARRSSKTLTPNSSSTNLAATANSNGNRTTSSAKARPQTQTAHPRNSHARALNFD</sequence>
<dbReference type="GO" id="GO:0005524">
    <property type="term" value="F:ATP binding"/>
    <property type="evidence" value="ECO:0007669"/>
    <property type="project" value="UniProtKB-UniRule"/>
</dbReference>
<keyword evidence="11" id="KW-1185">Reference proteome</keyword>
<comment type="caution">
    <text evidence="10">The sequence shown here is derived from an EMBL/GenBank/DDBJ whole genome shotgun (WGS) entry which is preliminary data.</text>
</comment>
<evidence type="ECO:0000256" key="1">
    <source>
        <dbReference type="ARBA" id="ARBA00004496"/>
    </source>
</evidence>
<dbReference type="PROSITE" id="PS50067">
    <property type="entry name" value="KINESIN_MOTOR_2"/>
    <property type="match status" value="1"/>
</dbReference>
<comment type="similarity">
    <text evidence="6">Belongs to the TRAFAC class myosin-kinesin ATPase superfamily. Kinesin family.</text>
</comment>
<reference evidence="10" key="1">
    <citation type="submission" date="2021-02" db="EMBL/GenBank/DDBJ databases">
        <authorList>
            <person name="Palmer J.M."/>
        </authorList>
    </citation>
    <scope>NUCLEOTIDE SEQUENCE</scope>
    <source>
        <strain evidence="10">SCRP23</strain>
    </source>
</reference>
<evidence type="ECO:0000313" key="11">
    <source>
        <dbReference type="Proteomes" id="UP000693981"/>
    </source>
</evidence>
<dbReference type="PANTHER" id="PTHR47969">
    <property type="entry name" value="CHROMOSOME-ASSOCIATED KINESIN KIF4A-RELATED"/>
    <property type="match status" value="1"/>
</dbReference>
<feature type="coiled-coil region" evidence="7">
    <location>
        <begin position="1022"/>
        <end position="1063"/>
    </location>
</feature>
<gene>
    <name evidence="10" type="ORF">PHYBOEH_008265</name>
</gene>
<keyword evidence="4 6" id="KW-0067">ATP-binding</keyword>
<dbReference type="Proteomes" id="UP000693981">
    <property type="component" value="Unassembled WGS sequence"/>
</dbReference>
<dbReference type="GO" id="GO:0005737">
    <property type="term" value="C:cytoplasm"/>
    <property type="evidence" value="ECO:0007669"/>
    <property type="project" value="UniProtKB-SubCell"/>
</dbReference>
<dbReference type="Pfam" id="PF00225">
    <property type="entry name" value="Kinesin"/>
    <property type="match status" value="1"/>
</dbReference>
<dbReference type="Pfam" id="PF03999">
    <property type="entry name" value="MAP65_ASE1"/>
    <property type="match status" value="1"/>
</dbReference>
<evidence type="ECO:0000256" key="6">
    <source>
        <dbReference type="PROSITE-ProRule" id="PRU00283"/>
    </source>
</evidence>
<dbReference type="EMBL" id="JAGDFL010000478">
    <property type="protein sequence ID" value="KAG7387344.1"/>
    <property type="molecule type" value="Genomic_DNA"/>
</dbReference>
<feature type="region of interest" description="Disordered" evidence="8">
    <location>
        <begin position="1"/>
        <end position="49"/>
    </location>
</feature>
<dbReference type="GO" id="GO:0051231">
    <property type="term" value="P:spindle elongation"/>
    <property type="evidence" value="ECO:0007669"/>
    <property type="project" value="TreeGrafter"/>
</dbReference>
<keyword evidence="2" id="KW-0963">Cytoplasm</keyword>
<dbReference type="InterPro" id="IPR001752">
    <property type="entry name" value="Kinesin_motor_dom"/>
</dbReference>
<organism evidence="10 11">
    <name type="scientific">Phytophthora boehmeriae</name>
    <dbReference type="NCBI Taxonomy" id="109152"/>
    <lineage>
        <taxon>Eukaryota</taxon>
        <taxon>Sar</taxon>
        <taxon>Stramenopiles</taxon>
        <taxon>Oomycota</taxon>
        <taxon>Peronosporomycetes</taxon>
        <taxon>Peronosporales</taxon>
        <taxon>Peronosporaceae</taxon>
        <taxon>Phytophthora</taxon>
    </lineage>
</organism>
<protein>
    <recommendedName>
        <fullName evidence="9">Kinesin motor domain-containing protein</fullName>
    </recommendedName>
</protein>
<dbReference type="PROSITE" id="PS00411">
    <property type="entry name" value="KINESIN_MOTOR_1"/>
    <property type="match status" value="1"/>
</dbReference>
<evidence type="ECO:0000256" key="4">
    <source>
        <dbReference type="ARBA" id="ARBA00022840"/>
    </source>
</evidence>
<dbReference type="GO" id="GO:0007018">
    <property type="term" value="P:microtubule-based movement"/>
    <property type="evidence" value="ECO:0007669"/>
    <property type="project" value="InterPro"/>
</dbReference>
<feature type="coiled-coil region" evidence="7">
    <location>
        <begin position="1542"/>
        <end position="1569"/>
    </location>
</feature>
<name>A0A8T1W5G7_9STRA</name>
<proteinExistence type="inferred from homology"/>
<feature type="compositionally biased region" description="Basic and acidic residues" evidence="8">
    <location>
        <begin position="30"/>
        <end position="49"/>
    </location>
</feature>
<dbReference type="GO" id="GO:0008017">
    <property type="term" value="F:microtubule binding"/>
    <property type="evidence" value="ECO:0007669"/>
    <property type="project" value="InterPro"/>
</dbReference>
<feature type="domain" description="Kinesin motor" evidence="9">
    <location>
        <begin position="56"/>
        <end position="457"/>
    </location>
</feature>
<feature type="region of interest" description="Disordered" evidence="8">
    <location>
        <begin position="267"/>
        <end position="290"/>
    </location>
</feature>
<dbReference type="GO" id="GO:0007052">
    <property type="term" value="P:mitotic spindle organization"/>
    <property type="evidence" value="ECO:0007669"/>
    <property type="project" value="TreeGrafter"/>
</dbReference>
<dbReference type="InterPro" id="IPR019821">
    <property type="entry name" value="Kinesin_motor_CS"/>
</dbReference>
<feature type="compositionally biased region" description="Polar residues" evidence="8">
    <location>
        <begin position="1690"/>
        <end position="1708"/>
    </location>
</feature>
<feature type="region of interest" description="Disordered" evidence="8">
    <location>
        <begin position="1669"/>
        <end position="1719"/>
    </location>
</feature>
<feature type="binding site" evidence="6">
    <location>
        <begin position="141"/>
        <end position="148"/>
    </location>
    <ligand>
        <name>ATP</name>
        <dbReference type="ChEBI" id="CHEBI:30616"/>
    </ligand>
</feature>
<feature type="compositionally biased region" description="Polar residues" evidence="8">
    <location>
        <begin position="274"/>
        <end position="284"/>
    </location>
</feature>
<feature type="coiled-coil region" evidence="7">
    <location>
        <begin position="696"/>
        <end position="730"/>
    </location>
</feature>
<feature type="compositionally biased region" description="Low complexity" evidence="8">
    <location>
        <begin position="1674"/>
        <end position="1689"/>
    </location>
</feature>
<evidence type="ECO:0000256" key="8">
    <source>
        <dbReference type="SAM" id="MobiDB-lite"/>
    </source>
</evidence>
<evidence type="ECO:0000256" key="5">
    <source>
        <dbReference type="ARBA" id="ARBA00023054"/>
    </source>
</evidence>
<dbReference type="PANTHER" id="PTHR47969:SF15">
    <property type="entry name" value="CHROMOSOME-ASSOCIATED KINESIN KIF4A-RELATED"/>
    <property type="match status" value="1"/>
</dbReference>
<keyword evidence="6" id="KW-0505">Motor protein</keyword>
<comment type="subcellular location">
    <subcellularLocation>
        <location evidence="1">Cytoplasm</location>
    </subcellularLocation>
</comment>
<dbReference type="OrthoDB" id="3176171at2759"/>
<evidence type="ECO:0000256" key="7">
    <source>
        <dbReference type="SAM" id="Coils"/>
    </source>
</evidence>
<dbReference type="SMART" id="SM00129">
    <property type="entry name" value="KISc"/>
    <property type="match status" value="1"/>
</dbReference>
<evidence type="ECO:0000256" key="3">
    <source>
        <dbReference type="ARBA" id="ARBA00022741"/>
    </source>
</evidence>
<keyword evidence="3 6" id="KW-0547">Nucleotide-binding</keyword>
<feature type="region of interest" description="Disordered" evidence="8">
    <location>
        <begin position="302"/>
        <end position="344"/>
    </location>
</feature>